<dbReference type="Proteomes" id="UP001607303">
    <property type="component" value="Unassembled WGS sequence"/>
</dbReference>
<reference evidence="5 6" key="1">
    <citation type="journal article" date="2024" name="Ann. Entomol. Soc. Am.">
        <title>Genomic analyses of the southern and eastern yellowjacket wasps (Hymenoptera: Vespidae) reveal evolutionary signatures of social life.</title>
        <authorList>
            <person name="Catto M.A."/>
            <person name="Caine P.B."/>
            <person name="Orr S.E."/>
            <person name="Hunt B.G."/>
            <person name="Goodisman M.A.D."/>
        </authorList>
    </citation>
    <scope>NUCLEOTIDE SEQUENCE [LARGE SCALE GENOMIC DNA]</scope>
    <source>
        <strain evidence="5">232</strain>
        <tissue evidence="5">Head and thorax</tissue>
    </source>
</reference>
<dbReference type="InterPro" id="IPR006970">
    <property type="entry name" value="PT"/>
</dbReference>
<evidence type="ECO:0000256" key="4">
    <source>
        <dbReference type="SAM" id="SignalP"/>
    </source>
</evidence>
<gene>
    <name evidence="5" type="ORF">V1477_012533</name>
</gene>
<keyword evidence="2" id="KW-0677">Repeat</keyword>
<evidence type="ECO:0000256" key="2">
    <source>
        <dbReference type="ARBA" id="ARBA00022737"/>
    </source>
</evidence>
<keyword evidence="6" id="KW-1185">Reference proteome</keyword>
<organism evidence="5 6">
    <name type="scientific">Vespula maculifrons</name>
    <name type="common">Eastern yellow jacket</name>
    <name type="synonym">Wasp</name>
    <dbReference type="NCBI Taxonomy" id="7453"/>
    <lineage>
        <taxon>Eukaryota</taxon>
        <taxon>Metazoa</taxon>
        <taxon>Ecdysozoa</taxon>
        <taxon>Arthropoda</taxon>
        <taxon>Hexapoda</taxon>
        <taxon>Insecta</taxon>
        <taxon>Pterygota</taxon>
        <taxon>Neoptera</taxon>
        <taxon>Endopterygota</taxon>
        <taxon>Hymenoptera</taxon>
        <taxon>Apocrita</taxon>
        <taxon>Aculeata</taxon>
        <taxon>Vespoidea</taxon>
        <taxon>Vespidae</taxon>
        <taxon>Vespinae</taxon>
        <taxon>Vespula</taxon>
    </lineage>
</organism>
<proteinExistence type="predicted"/>
<dbReference type="Pfam" id="PF04886">
    <property type="entry name" value="PT"/>
    <property type="match status" value="1"/>
</dbReference>
<comment type="caution">
    <text evidence="5">The sequence shown here is derived from an EMBL/GenBank/DDBJ whole genome shotgun (WGS) entry which is preliminary data.</text>
</comment>
<evidence type="ECO:0000256" key="3">
    <source>
        <dbReference type="SAM" id="MobiDB-lite"/>
    </source>
</evidence>
<dbReference type="AlphaFoldDB" id="A0ABD2BXR6"/>
<dbReference type="EMBL" id="JAYRBN010000065">
    <property type="protein sequence ID" value="KAL2737577.1"/>
    <property type="molecule type" value="Genomic_DNA"/>
</dbReference>
<name>A0ABD2BXR6_VESMC</name>
<keyword evidence="1 4" id="KW-0732">Signal</keyword>
<protein>
    <submittedName>
        <fullName evidence="5">Proteoglycan Cow</fullName>
    </submittedName>
</protein>
<sequence length="93" mass="10824">MRFSWLFPATVLLVLVTGAKCKRKFDGDFEFDEEDYSNCHCQRESFDLCRIESSKQTDKEPDQPTNQPVNQPTDQPTNQPTNHWLDEIAGRCK</sequence>
<feature type="signal peptide" evidence="4">
    <location>
        <begin position="1"/>
        <end position="21"/>
    </location>
</feature>
<feature type="compositionally biased region" description="Polar residues" evidence="3">
    <location>
        <begin position="63"/>
        <end position="82"/>
    </location>
</feature>
<feature type="region of interest" description="Disordered" evidence="3">
    <location>
        <begin position="52"/>
        <end position="93"/>
    </location>
</feature>
<accession>A0ABD2BXR6</accession>
<feature type="compositionally biased region" description="Basic and acidic residues" evidence="3">
    <location>
        <begin position="52"/>
        <end position="62"/>
    </location>
</feature>
<evidence type="ECO:0000256" key="1">
    <source>
        <dbReference type="ARBA" id="ARBA00022729"/>
    </source>
</evidence>
<evidence type="ECO:0000313" key="6">
    <source>
        <dbReference type="Proteomes" id="UP001607303"/>
    </source>
</evidence>
<feature type="compositionally biased region" description="Basic and acidic residues" evidence="3">
    <location>
        <begin position="84"/>
        <end position="93"/>
    </location>
</feature>
<evidence type="ECO:0000313" key="5">
    <source>
        <dbReference type="EMBL" id="KAL2737577.1"/>
    </source>
</evidence>
<feature type="chain" id="PRO_5044823357" evidence="4">
    <location>
        <begin position="22"/>
        <end position="93"/>
    </location>
</feature>